<dbReference type="OrthoDB" id="7216521at2"/>
<evidence type="ECO:0000259" key="2">
    <source>
        <dbReference type="PROSITE" id="PS50887"/>
    </source>
</evidence>
<dbReference type="SUPFAM" id="SSF55073">
    <property type="entry name" value="Nucleotide cyclase"/>
    <property type="match status" value="1"/>
</dbReference>
<dbReference type="CDD" id="cd01949">
    <property type="entry name" value="GGDEF"/>
    <property type="match status" value="1"/>
</dbReference>
<dbReference type="Pfam" id="PF08448">
    <property type="entry name" value="PAS_4"/>
    <property type="match status" value="1"/>
</dbReference>
<dbReference type="NCBIfam" id="TIGR00254">
    <property type="entry name" value="GGDEF"/>
    <property type="match status" value="1"/>
</dbReference>
<dbReference type="Gene3D" id="3.30.70.270">
    <property type="match status" value="1"/>
</dbReference>
<dbReference type="SMART" id="SM00091">
    <property type="entry name" value="PAS"/>
    <property type="match status" value="2"/>
</dbReference>
<dbReference type="InterPro" id="IPR029016">
    <property type="entry name" value="GAF-like_dom_sf"/>
</dbReference>
<dbReference type="GO" id="GO:0003824">
    <property type="term" value="F:catalytic activity"/>
    <property type="evidence" value="ECO:0007669"/>
    <property type="project" value="UniProtKB-ARBA"/>
</dbReference>
<proteinExistence type="predicted"/>
<dbReference type="PROSITE" id="PS50887">
    <property type="entry name" value="GGDEF"/>
    <property type="match status" value="1"/>
</dbReference>
<keyword evidence="4" id="KW-1185">Reference proteome</keyword>
<dbReference type="EMBL" id="LWQU01000085">
    <property type="protein sequence ID" value="OAN56860.1"/>
    <property type="molecule type" value="Genomic_DNA"/>
</dbReference>
<dbReference type="Gene3D" id="3.30.450.20">
    <property type="entry name" value="PAS domain"/>
    <property type="match status" value="1"/>
</dbReference>
<name>A0A178MYA0_9PROT</name>
<sequence length="559" mass="60898">MSSGHESRPQRPVEPQRRAVTLGDSALAAYPGPALVLTRDGAVVQANRRAEPLQAAIAANRLKNLPALLAAADGQPTATIETLAAPGGGVLILELSSLPTEDNHLLILGRDVTLERNLRSALVESRQRYKDLVEISSDFAWEVGADGRFVFVSPKGALGYAASELVGHHPKEYSASTDHTTALPFLASIPVEDSEVWMRQADGSEACLLASATPILGEQGEWIGARGICRDVTQERLRDAALSRANSRERLLSYIVRTIRDEVDPADMLRAAAEATARALGATGCQIFRIHPEASDFALAAQYGEGGDEKTILDSFLESDHFDDSIGGWNVLSTVSRYRASINGAVLLWRDPCRPGWSDDDRLLIDDVANQVGLANEQIANHERILKLSRTDSLTGLFNRRAFFEEITRRFNRLSREHRPAALIYADLDNFKAVNDVHGHQTGDQALLAVRDLLLQSTRPIDLVARLGGDEFAIWLEGAEEHIAIQRCTDMLEASKELVRYSGSPEKKLAMSLGVAVHGGPSHESLEELIARADKAMYEVKRDGKGHWRLAPPPGATGG</sequence>
<organism evidence="3 4">
    <name type="scientific">Magnetospirillum moscoviense</name>
    <dbReference type="NCBI Taxonomy" id="1437059"/>
    <lineage>
        <taxon>Bacteria</taxon>
        <taxon>Pseudomonadati</taxon>
        <taxon>Pseudomonadota</taxon>
        <taxon>Alphaproteobacteria</taxon>
        <taxon>Rhodospirillales</taxon>
        <taxon>Rhodospirillaceae</taxon>
        <taxon>Magnetospirillum</taxon>
    </lineage>
</organism>
<dbReference type="PANTHER" id="PTHR44757:SF2">
    <property type="entry name" value="BIOFILM ARCHITECTURE MAINTENANCE PROTEIN MBAA"/>
    <property type="match status" value="1"/>
</dbReference>
<dbReference type="InterPro" id="IPR035965">
    <property type="entry name" value="PAS-like_dom_sf"/>
</dbReference>
<dbReference type="Pfam" id="PF00990">
    <property type="entry name" value="GGDEF"/>
    <property type="match status" value="1"/>
</dbReference>
<evidence type="ECO:0000313" key="3">
    <source>
        <dbReference type="EMBL" id="OAN56860.1"/>
    </source>
</evidence>
<dbReference type="Proteomes" id="UP000078543">
    <property type="component" value="Unassembled WGS sequence"/>
</dbReference>
<protein>
    <submittedName>
        <fullName evidence="3">Diguanylate cyclase</fullName>
    </submittedName>
</protein>
<dbReference type="FunFam" id="3.30.70.270:FF:000001">
    <property type="entry name" value="Diguanylate cyclase domain protein"/>
    <property type="match status" value="1"/>
</dbReference>
<dbReference type="Gene3D" id="3.30.450.40">
    <property type="match status" value="1"/>
</dbReference>
<dbReference type="InterPro" id="IPR000014">
    <property type="entry name" value="PAS"/>
</dbReference>
<dbReference type="InterPro" id="IPR000700">
    <property type="entry name" value="PAS-assoc_C"/>
</dbReference>
<dbReference type="NCBIfam" id="TIGR00229">
    <property type="entry name" value="sensory_box"/>
    <property type="match status" value="1"/>
</dbReference>
<dbReference type="RefSeq" id="WP_068497703.1">
    <property type="nucleotide sequence ID" value="NZ_LWQU01000085.1"/>
</dbReference>
<dbReference type="InterPro" id="IPR043128">
    <property type="entry name" value="Rev_trsase/Diguanyl_cyclase"/>
</dbReference>
<dbReference type="InterPro" id="IPR052155">
    <property type="entry name" value="Biofilm_reg_signaling"/>
</dbReference>
<dbReference type="SUPFAM" id="SSF55785">
    <property type="entry name" value="PYP-like sensor domain (PAS domain)"/>
    <property type="match status" value="1"/>
</dbReference>
<accession>A0A178MYA0</accession>
<comment type="caution">
    <text evidence="3">The sequence shown here is derived from an EMBL/GenBank/DDBJ whole genome shotgun (WGS) entry which is preliminary data.</text>
</comment>
<gene>
    <name evidence="3" type="ORF">A6A05_07775</name>
</gene>
<reference evidence="3 4" key="1">
    <citation type="submission" date="2016-04" db="EMBL/GenBank/DDBJ databases">
        <title>Draft genome sequence of freshwater magnetotactic bacteria Magnetospirillum marisnigri SP-1 and Magnetospirillum moscoviense BB-1.</title>
        <authorList>
            <person name="Koziaeva V."/>
            <person name="Dziuba M.V."/>
            <person name="Ivanov T.M."/>
            <person name="Kuznetsov B."/>
            <person name="Grouzdev D.S."/>
        </authorList>
    </citation>
    <scope>NUCLEOTIDE SEQUENCE [LARGE SCALE GENOMIC DNA]</scope>
    <source>
        <strain evidence="3 4">BB-1</strain>
    </source>
</reference>
<evidence type="ECO:0000313" key="4">
    <source>
        <dbReference type="Proteomes" id="UP000078543"/>
    </source>
</evidence>
<dbReference type="InterPro" id="IPR013656">
    <property type="entry name" value="PAS_4"/>
</dbReference>
<evidence type="ECO:0000259" key="1">
    <source>
        <dbReference type="PROSITE" id="PS50113"/>
    </source>
</evidence>
<dbReference type="SMART" id="SM00267">
    <property type="entry name" value="GGDEF"/>
    <property type="match status" value="1"/>
</dbReference>
<dbReference type="CDD" id="cd00130">
    <property type="entry name" value="PAS"/>
    <property type="match status" value="1"/>
</dbReference>
<dbReference type="SUPFAM" id="SSF55781">
    <property type="entry name" value="GAF domain-like"/>
    <property type="match status" value="1"/>
</dbReference>
<dbReference type="PANTHER" id="PTHR44757">
    <property type="entry name" value="DIGUANYLATE CYCLASE DGCP"/>
    <property type="match status" value="1"/>
</dbReference>
<dbReference type="InterPro" id="IPR000160">
    <property type="entry name" value="GGDEF_dom"/>
</dbReference>
<dbReference type="PROSITE" id="PS50113">
    <property type="entry name" value="PAC"/>
    <property type="match status" value="1"/>
</dbReference>
<dbReference type="InterPro" id="IPR029787">
    <property type="entry name" value="Nucleotide_cyclase"/>
</dbReference>
<dbReference type="STRING" id="1437059.A6A05_07775"/>
<feature type="domain" description="PAC" evidence="1">
    <location>
        <begin position="192"/>
        <end position="244"/>
    </location>
</feature>
<feature type="domain" description="GGDEF" evidence="2">
    <location>
        <begin position="419"/>
        <end position="553"/>
    </location>
</feature>
<dbReference type="AlphaFoldDB" id="A0A178MYA0"/>